<protein>
    <recommendedName>
        <fullName evidence="4">Transcription factor domain-containing protein</fullName>
    </recommendedName>
</protein>
<evidence type="ECO:0000313" key="2">
    <source>
        <dbReference type="EMBL" id="KAG5761750.1"/>
    </source>
</evidence>
<evidence type="ECO:0000313" key="3">
    <source>
        <dbReference type="Proteomes" id="UP000750502"/>
    </source>
</evidence>
<dbReference type="Proteomes" id="UP000750502">
    <property type="component" value="Unassembled WGS sequence"/>
</dbReference>
<feature type="region of interest" description="Disordered" evidence="1">
    <location>
        <begin position="321"/>
        <end position="360"/>
    </location>
</feature>
<accession>A0A9P7KY83</accession>
<feature type="region of interest" description="Disordered" evidence="1">
    <location>
        <begin position="73"/>
        <end position="128"/>
    </location>
</feature>
<dbReference type="OrthoDB" id="648861at2759"/>
<dbReference type="AlphaFoldDB" id="A0A9P7KY83"/>
<dbReference type="EMBL" id="JADFTT010000426">
    <property type="protein sequence ID" value="KAG5761750.1"/>
    <property type="molecule type" value="Genomic_DNA"/>
</dbReference>
<proteinExistence type="predicted"/>
<comment type="caution">
    <text evidence="2">The sequence shown here is derived from an EMBL/GenBank/DDBJ whole genome shotgun (WGS) entry which is preliminary data.</text>
</comment>
<organism evidence="2 3">
    <name type="scientific">Fusarium xylarioides</name>
    <dbReference type="NCBI Taxonomy" id="221167"/>
    <lineage>
        <taxon>Eukaryota</taxon>
        <taxon>Fungi</taxon>
        <taxon>Dikarya</taxon>
        <taxon>Ascomycota</taxon>
        <taxon>Pezizomycotina</taxon>
        <taxon>Sordariomycetes</taxon>
        <taxon>Hypocreomycetidae</taxon>
        <taxon>Hypocreales</taxon>
        <taxon>Nectriaceae</taxon>
        <taxon>Fusarium</taxon>
        <taxon>Fusarium fujikuroi species complex</taxon>
    </lineage>
</organism>
<keyword evidence="3" id="KW-1185">Reference proteome</keyword>
<gene>
    <name evidence="2" type="ORF">H9Q72_010144</name>
</gene>
<name>A0A9P7KY83_9HYPO</name>
<sequence>MAPNDGAYGPDEAIGDSTVIPDFMIGTQDQGDWQFDVFNDHVPPADPIFSFTSLGFTNSSRLFDTDHASIIQPLTTPDSADNGESLDSAYVGSHSAEDPQGQRHTRQQPQSTLREANDAPTTRFAISPPILSTTQEDQLLKLFETEIQPPASIVGVDPLGWRKIRRYMLKMADGENDHVMLALFAISTLLSSSKVALHRTGINQDNYKLTASRLHGAACASMEAALACGPRGAQNSRLLLVSLFLLAWFEIAYDGDHQPSPIFPKVMAETIIINGKHWDSRSAHLFQWLDSLDAKMSHLGGCHLLSESALQVVHKSQSSLVSGEAMDDNAHGTSSSAGLLAEQPAHSPAPRSKDTKKKKGDRLEYLLSSSANVSLSRNIIRLDVLNILLSPAFEFHMVSQAYSRRVGSYDRHHRPRGTPEDEKEVMDACMAFEEELQELWQRRPGILNLNAAQLGQFVARDIASRLEQLFSIYIATFWNHYVYIHRVAFWTLKHTPIMQKALQQSGNMMRRSINQPIDQHAFDPTIQRTAANSIHPGLMWVCFLFGCEVEDPIQQEWAVQQLRALGELSATPGEERESSASEDELLAFRLDEKGAQTALRVSQLLSVLVDRQRALGARVDGKYLCQELFGCHFYII</sequence>
<evidence type="ECO:0008006" key="4">
    <source>
        <dbReference type="Google" id="ProtNLM"/>
    </source>
</evidence>
<evidence type="ECO:0000256" key="1">
    <source>
        <dbReference type="SAM" id="MobiDB-lite"/>
    </source>
</evidence>
<reference evidence="2" key="2">
    <citation type="submission" date="2020-10" db="EMBL/GenBank/DDBJ databases">
        <authorList>
            <person name="Peck L.D."/>
            <person name="Nowell R.W."/>
            <person name="Flood J."/>
            <person name="Ryan M.J."/>
            <person name="Barraclough T.G."/>
        </authorList>
    </citation>
    <scope>NUCLEOTIDE SEQUENCE</scope>
    <source>
        <strain evidence="2">IMI 127659i</strain>
    </source>
</reference>
<reference evidence="2" key="1">
    <citation type="journal article" date="2020" name="bioRxiv">
        <title>Historical genomics reveals the evolutionary mechanisms behind multiple outbreaks of the host-specific coffee wilt pathogen Fusarium xylarioides.</title>
        <authorList>
            <person name="Peck D."/>
            <person name="Nowell R.W."/>
            <person name="Flood J."/>
            <person name="Ryan M.J."/>
            <person name="Barraclough T.G."/>
        </authorList>
    </citation>
    <scope>NUCLEOTIDE SEQUENCE</scope>
    <source>
        <strain evidence="2">IMI 127659i</strain>
    </source>
</reference>